<evidence type="ECO:0000313" key="2">
    <source>
        <dbReference type="EMBL" id="KAL3504691.1"/>
    </source>
</evidence>
<protein>
    <recommendedName>
        <fullName evidence="4">Late embryogenesis abundant protein</fullName>
    </recommendedName>
</protein>
<reference evidence="2 3" key="1">
    <citation type="submission" date="2024-11" db="EMBL/GenBank/DDBJ databases">
        <title>A near-complete genome assembly of Cinchona calisaya.</title>
        <authorList>
            <person name="Lian D.C."/>
            <person name="Zhao X.W."/>
            <person name="Wei L."/>
        </authorList>
    </citation>
    <scope>NUCLEOTIDE SEQUENCE [LARGE SCALE GENOMIC DNA]</scope>
    <source>
        <tissue evidence="2">Nenye</tissue>
    </source>
</reference>
<evidence type="ECO:0000313" key="3">
    <source>
        <dbReference type="Proteomes" id="UP001630127"/>
    </source>
</evidence>
<name>A0ABD2YCI3_9GENT</name>
<evidence type="ECO:0000256" key="1">
    <source>
        <dbReference type="SAM" id="MobiDB-lite"/>
    </source>
</evidence>
<keyword evidence="3" id="KW-1185">Reference proteome</keyword>
<organism evidence="2 3">
    <name type="scientific">Cinchona calisaya</name>
    <dbReference type="NCBI Taxonomy" id="153742"/>
    <lineage>
        <taxon>Eukaryota</taxon>
        <taxon>Viridiplantae</taxon>
        <taxon>Streptophyta</taxon>
        <taxon>Embryophyta</taxon>
        <taxon>Tracheophyta</taxon>
        <taxon>Spermatophyta</taxon>
        <taxon>Magnoliopsida</taxon>
        <taxon>eudicotyledons</taxon>
        <taxon>Gunneridae</taxon>
        <taxon>Pentapetalae</taxon>
        <taxon>asterids</taxon>
        <taxon>lamiids</taxon>
        <taxon>Gentianales</taxon>
        <taxon>Rubiaceae</taxon>
        <taxon>Cinchonoideae</taxon>
        <taxon>Cinchoneae</taxon>
        <taxon>Cinchona</taxon>
    </lineage>
</organism>
<dbReference type="AlphaFoldDB" id="A0ABD2YCI3"/>
<evidence type="ECO:0008006" key="4">
    <source>
        <dbReference type="Google" id="ProtNLM"/>
    </source>
</evidence>
<feature type="region of interest" description="Disordered" evidence="1">
    <location>
        <begin position="1"/>
        <end position="27"/>
    </location>
</feature>
<accession>A0ABD2YCI3</accession>
<gene>
    <name evidence="2" type="ORF">ACH5RR_034532</name>
</gene>
<comment type="caution">
    <text evidence="2">The sequence shown here is derived from an EMBL/GenBank/DDBJ whole genome shotgun (WGS) entry which is preliminary data.</text>
</comment>
<proteinExistence type="predicted"/>
<dbReference type="EMBL" id="JBJUIK010000014">
    <property type="protein sequence ID" value="KAL3504691.1"/>
    <property type="molecule type" value="Genomic_DNA"/>
</dbReference>
<sequence>MTFGSRRVANSSEIEDYEPDPGSMTSTEEIESCEKHLEEVLNPVIDRTEHVLSNLVPTNHPNNMQVTNRKQIICHAKESLSLLRSAATNWLADGGPNRHILMSPILIANNRDNISTPSVPSQVSSCNLNLGNMKDCTSTSIDKNLLAWCHSCDSADDHVSKESSILRQVLLLLNVVK</sequence>
<dbReference type="Proteomes" id="UP001630127">
    <property type="component" value="Unassembled WGS sequence"/>
</dbReference>